<dbReference type="InterPro" id="IPR020846">
    <property type="entry name" value="MFS_dom"/>
</dbReference>
<gene>
    <name evidence="9" type="ORF">KVV02_005129</name>
</gene>
<feature type="transmembrane region" description="Helical" evidence="7">
    <location>
        <begin position="182"/>
        <end position="201"/>
    </location>
</feature>
<feature type="domain" description="Major facilitator superfamily (MFS) profile" evidence="8">
    <location>
        <begin position="31"/>
        <end position="656"/>
    </location>
</feature>
<protein>
    <recommendedName>
        <fullName evidence="8">Major facilitator superfamily (MFS) profile domain-containing protein</fullName>
    </recommendedName>
</protein>
<comment type="caution">
    <text evidence="9">The sequence shown here is derived from an EMBL/GenBank/DDBJ whole genome shotgun (WGS) entry which is preliminary data.</text>
</comment>
<proteinExistence type="inferred from homology"/>
<feature type="transmembrane region" description="Helical" evidence="7">
    <location>
        <begin position="540"/>
        <end position="558"/>
    </location>
</feature>
<dbReference type="GO" id="GO:0005886">
    <property type="term" value="C:plasma membrane"/>
    <property type="evidence" value="ECO:0007669"/>
    <property type="project" value="TreeGrafter"/>
</dbReference>
<evidence type="ECO:0000256" key="7">
    <source>
        <dbReference type="SAM" id="Phobius"/>
    </source>
</evidence>
<dbReference type="EMBL" id="JAIFTL010000261">
    <property type="protein sequence ID" value="KAG9320746.1"/>
    <property type="molecule type" value="Genomic_DNA"/>
</dbReference>
<feature type="transmembrane region" description="Helical" evidence="7">
    <location>
        <begin position="634"/>
        <end position="653"/>
    </location>
</feature>
<comment type="similarity">
    <text evidence="2">Belongs to the BLOC1S2 family.</text>
</comment>
<feature type="transmembrane region" description="Helical" evidence="7">
    <location>
        <begin position="98"/>
        <end position="116"/>
    </location>
</feature>
<evidence type="ECO:0000313" key="9">
    <source>
        <dbReference type="EMBL" id="KAG9320746.1"/>
    </source>
</evidence>
<feature type="transmembrane region" description="Helical" evidence="7">
    <location>
        <begin position="564"/>
        <end position="590"/>
    </location>
</feature>
<dbReference type="Gene3D" id="1.20.1250.20">
    <property type="entry name" value="MFS general substrate transporter like domains"/>
    <property type="match status" value="2"/>
</dbReference>
<comment type="subcellular location">
    <subcellularLocation>
        <location evidence="1">Membrane</location>
        <topology evidence="1">Multi-pass membrane protein</topology>
    </subcellularLocation>
</comment>
<dbReference type="PANTHER" id="PTHR23502">
    <property type="entry name" value="MAJOR FACILITATOR SUPERFAMILY"/>
    <property type="match status" value="1"/>
</dbReference>
<evidence type="ECO:0000256" key="6">
    <source>
        <dbReference type="SAM" id="MobiDB-lite"/>
    </source>
</evidence>
<organism evidence="9 10">
    <name type="scientific">Mortierella alpina</name>
    <name type="common">Oleaginous fungus</name>
    <name type="synonym">Mortierella renispora</name>
    <dbReference type="NCBI Taxonomy" id="64518"/>
    <lineage>
        <taxon>Eukaryota</taxon>
        <taxon>Fungi</taxon>
        <taxon>Fungi incertae sedis</taxon>
        <taxon>Mucoromycota</taxon>
        <taxon>Mortierellomycotina</taxon>
        <taxon>Mortierellomycetes</taxon>
        <taxon>Mortierellales</taxon>
        <taxon>Mortierellaceae</taxon>
        <taxon>Mortierella</taxon>
    </lineage>
</organism>
<sequence length="814" mass="88806">MTVLSYIKGLFQTTPGTDDPKNWPRRKKNIVVLTIAYCAFVAPLGSSIYMPALLQVKEDLNTTSSMISATYRPHVVPVFPVSDGRFSPKAVSPSSSLVSVYVLFMGIMPVFWASLCDYYGRRPIYLVSMSIYILGSVLAAISRNIWVFLVMRALQAFGASSVLSVGGGSLSDIFHSGERGAAFGLFYLGPLVAPMIGPIIGGVLSDRAGWRSTMWLLLGSAVVAFLLVLFILPETYRHHIDEATAKEDDDSSKTVGRQLHANHSDPTLVASKSSLHGDNASVRSPRFTKDNPSLSLSPVAAAASASSDRLSVHSRLSRRSSAAGESAMEFIVPNYVPPDLLAEEEERMEGGSTSTPDAKDEMSGTDSESSAVERHVAFSASESEKRHQATKTQDPENAPESSEAPKRKPFNPLRPLICLRQPTNALLVGFNALALGAQYCMNNTLSISFHDIYHLSESTIGFCFCAGGFGSVVGSVLGGRYSDYVMRQWLIKQELKRRRDQKDREAAFSGSAVAALSEEDEVVVVDVSVRAPPEVRLRSVWFGVFFLPFGLMLFGWSVQSHLPIAYALVGIFFTGFGMMMVFSSTTTALVDANSDNNMSTSAVACNSFARGVTGAISGLASLPMQDSMGDGWLYTFWAMMTLVGAAGLILMVVKAKTWRQKAADKTLDRHTGSPSPSSSRAHSLHSSASLQSTQAFSAADAARHLSQEHVTRTSQEMFRKVAEYVKSEMLATGEDYKLLENMNTLTKERYSELAGMAQQLMQEVGKLRTTYSDFEPYLARIEEISQQAETISNIAAELDEYTKSLEARLKRIPK</sequence>
<dbReference type="SUPFAM" id="SSF103473">
    <property type="entry name" value="MFS general substrate transporter"/>
    <property type="match status" value="1"/>
</dbReference>
<feature type="region of interest" description="Disordered" evidence="6">
    <location>
        <begin position="243"/>
        <end position="294"/>
    </location>
</feature>
<evidence type="ECO:0000256" key="4">
    <source>
        <dbReference type="ARBA" id="ARBA00022989"/>
    </source>
</evidence>
<dbReference type="InterPro" id="IPR011701">
    <property type="entry name" value="MFS"/>
</dbReference>
<dbReference type="PROSITE" id="PS50850">
    <property type="entry name" value="MFS"/>
    <property type="match status" value="1"/>
</dbReference>
<feature type="compositionally biased region" description="Basic and acidic residues" evidence="6">
    <location>
        <begin position="371"/>
        <end position="387"/>
    </location>
</feature>
<dbReference type="AlphaFoldDB" id="A0A9P8A0V3"/>
<dbReference type="Pfam" id="PF10046">
    <property type="entry name" value="BLOC1_2"/>
    <property type="match status" value="1"/>
</dbReference>
<keyword evidence="4 7" id="KW-1133">Transmembrane helix</keyword>
<keyword evidence="5 7" id="KW-0472">Membrane</keyword>
<reference evidence="9" key="1">
    <citation type="submission" date="2021-07" db="EMBL/GenBank/DDBJ databases">
        <title>Draft genome of Mortierella alpina, strain LL118, isolated from an aspen leaf litter sample.</title>
        <authorList>
            <person name="Yang S."/>
            <person name="Vinatzer B.A."/>
        </authorList>
    </citation>
    <scope>NUCLEOTIDE SEQUENCE</scope>
    <source>
        <strain evidence="9">LL118</strain>
    </source>
</reference>
<feature type="transmembrane region" description="Helical" evidence="7">
    <location>
        <begin position="213"/>
        <end position="232"/>
    </location>
</feature>
<dbReference type="InterPro" id="IPR019269">
    <property type="entry name" value="BLOC1_su2"/>
</dbReference>
<keyword evidence="3 7" id="KW-0812">Transmembrane</keyword>
<evidence type="ECO:0000313" key="10">
    <source>
        <dbReference type="Proteomes" id="UP000717515"/>
    </source>
</evidence>
<feature type="transmembrane region" description="Helical" evidence="7">
    <location>
        <begin position="602"/>
        <end position="622"/>
    </location>
</feature>
<evidence type="ECO:0000256" key="1">
    <source>
        <dbReference type="ARBA" id="ARBA00004141"/>
    </source>
</evidence>
<dbReference type="PANTHER" id="PTHR23502:SF5">
    <property type="entry name" value="QUINIDINE RESISTANCE PROTEIN 3"/>
    <property type="match status" value="1"/>
</dbReference>
<accession>A0A9P8A0V3</accession>
<evidence type="ECO:0000259" key="8">
    <source>
        <dbReference type="PROSITE" id="PS50850"/>
    </source>
</evidence>
<evidence type="ECO:0000256" key="2">
    <source>
        <dbReference type="ARBA" id="ARBA00008468"/>
    </source>
</evidence>
<dbReference type="Proteomes" id="UP000717515">
    <property type="component" value="Unassembled WGS sequence"/>
</dbReference>
<feature type="transmembrane region" description="Helical" evidence="7">
    <location>
        <begin position="123"/>
        <end position="141"/>
    </location>
</feature>
<dbReference type="InterPro" id="IPR036259">
    <property type="entry name" value="MFS_trans_sf"/>
</dbReference>
<dbReference type="GO" id="GO:0022857">
    <property type="term" value="F:transmembrane transporter activity"/>
    <property type="evidence" value="ECO:0007669"/>
    <property type="project" value="InterPro"/>
</dbReference>
<name>A0A9P8A0V3_MORAP</name>
<feature type="transmembrane region" description="Helical" evidence="7">
    <location>
        <begin position="30"/>
        <end position="50"/>
    </location>
</feature>
<evidence type="ECO:0000256" key="3">
    <source>
        <dbReference type="ARBA" id="ARBA00022692"/>
    </source>
</evidence>
<feature type="region of interest" description="Disordered" evidence="6">
    <location>
        <begin position="663"/>
        <end position="686"/>
    </location>
</feature>
<evidence type="ECO:0000256" key="5">
    <source>
        <dbReference type="ARBA" id="ARBA00023136"/>
    </source>
</evidence>
<feature type="transmembrane region" description="Helical" evidence="7">
    <location>
        <begin position="147"/>
        <end position="170"/>
    </location>
</feature>
<dbReference type="Pfam" id="PF07690">
    <property type="entry name" value="MFS_1"/>
    <property type="match status" value="1"/>
</dbReference>
<feature type="compositionally biased region" description="Low complexity" evidence="6">
    <location>
        <begin position="673"/>
        <end position="686"/>
    </location>
</feature>
<feature type="region of interest" description="Disordered" evidence="6">
    <location>
        <begin position="345"/>
        <end position="409"/>
    </location>
</feature>